<dbReference type="EMBL" id="JAGQHR010000294">
    <property type="protein sequence ID" value="MCA9728071.1"/>
    <property type="molecule type" value="Genomic_DNA"/>
</dbReference>
<dbReference type="InterPro" id="IPR027410">
    <property type="entry name" value="TCP-1-like_intermed_sf"/>
</dbReference>
<dbReference type="NCBIfam" id="NF009487">
    <property type="entry name" value="PRK12849.1"/>
    <property type="match status" value="1"/>
</dbReference>
<proteinExistence type="inferred from homology"/>
<reference evidence="8" key="2">
    <citation type="journal article" date="2021" name="Microbiome">
        <title>Successional dynamics and alternative stable states in a saline activated sludge microbial community over 9 years.</title>
        <authorList>
            <person name="Wang Y."/>
            <person name="Ye J."/>
            <person name="Ju F."/>
            <person name="Liu L."/>
            <person name="Boyd J.A."/>
            <person name="Deng Y."/>
            <person name="Parks D.H."/>
            <person name="Jiang X."/>
            <person name="Yin X."/>
            <person name="Woodcroft B.J."/>
            <person name="Tyson G.W."/>
            <person name="Hugenholtz P."/>
            <person name="Polz M.F."/>
            <person name="Zhang T."/>
        </authorList>
    </citation>
    <scope>NUCLEOTIDE SEQUENCE</scope>
    <source>
        <strain evidence="8">HKST-UBA01</strain>
    </source>
</reference>
<dbReference type="InterPro" id="IPR002423">
    <property type="entry name" value="Cpn60/GroEL/TCP-1"/>
</dbReference>
<comment type="caution">
    <text evidence="8">The sequence shown here is derived from an EMBL/GenBank/DDBJ whole genome shotgun (WGS) entry which is preliminary data.</text>
</comment>
<comment type="subunit">
    <text evidence="7">Forms a cylinder of 14 subunits composed of two heptameric rings stacked back-to-back. Interacts with the co-chaperonin GroES.</text>
</comment>
<accession>A0A956LZ14</accession>
<dbReference type="NCBIfam" id="TIGR02348">
    <property type="entry name" value="GroEL"/>
    <property type="match status" value="1"/>
</dbReference>
<dbReference type="NCBIfam" id="NF009489">
    <property type="entry name" value="PRK12851.1"/>
    <property type="match status" value="1"/>
</dbReference>
<dbReference type="InterPro" id="IPR001844">
    <property type="entry name" value="Cpn60/GroEL"/>
</dbReference>
<dbReference type="GO" id="GO:0140662">
    <property type="term" value="F:ATP-dependent protein folding chaperone"/>
    <property type="evidence" value="ECO:0007669"/>
    <property type="project" value="InterPro"/>
</dbReference>
<evidence type="ECO:0000256" key="6">
    <source>
        <dbReference type="RuleBase" id="RU000418"/>
    </source>
</evidence>
<dbReference type="InterPro" id="IPR018370">
    <property type="entry name" value="Chaperonin_Cpn60_CS"/>
</dbReference>
<comment type="similarity">
    <text evidence="1 6">Belongs to the chaperonin (HSP60) family.</text>
</comment>
<dbReference type="GO" id="GO:0042026">
    <property type="term" value="P:protein refolding"/>
    <property type="evidence" value="ECO:0007669"/>
    <property type="project" value="InterPro"/>
</dbReference>
<dbReference type="InterPro" id="IPR027409">
    <property type="entry name" value="GroEL-like_apical_dom_sf"/>
</dbReference>
<dbReference type="SUPFAM" id="SSF48592">
    <property type="entry name" value="GroEL equatorial domain-like"/>
    <property type="match status" value="1"/>
</dbReference>
<evidence type="ECO:0000256" key="3">
    <source>
        <dbReference type="ARBA" id="ARBA00022840"/>
    </source>
</evidence>
<dbReference type="GO" id="GO:0016853">
    <property type="term" value="F:isomerase activity"/>
    <property type="evidence" value="ECO:0007669"/>
    <property type="project" value="UniProtKB-KW"/>
</dbReference>
<dbReference type="Gene3D" id="3.50.7.10">
    <property type="entry name" value="GroEL"/>
    <property type="match status" value="1"/>
</dbReference>
<dbReference type="Gene3D" id="1.10.560.10">
    <property type="entry name" value="GroEL-like equatorial domain"/>
    <property type="match status" value="1"/>
</dbReference>
<evidence type="ECO:0000313" key="9">
    <source>
        <dbReference type="Proteomes" id="UP000697710"/>
    </source>
</evidence>
<keyword evidence="4" id="KW-0143">Chaperone</keyword>
<dbReference type="SUPFAM" id="SSF52029">
    <property type="entry name" value="GroEL apical domain-like"/>
    <property type="match status" value="1"/>
</dbReference>
<dbReference type="SUPFAM" id="SSF54849">
    <property type="entry name" value="GroEL-intermediate domain like"/>
    <property type="match status" value="1"/>
</dbReference>
<organism evidence="8 9">
    <name type="scientific">Eiseniibacteriota bacterium</name>
    <dbReference type="NCBI Taxonomy" id="2212470"/>
    <lineage>
        <taxon>Bacteria</taxon>
        <taxon>Candidatus Eiseniibacteriota</taxon>
    </lineage>
</organism>
<dbReference type="NCBIfam" id="NF000592">
    <property type="entry name" value="PRK00013.1"/>
    <property type="match status" value="1"/>
</dbReference>
<evidence type="ECO:0000313" key="8">
    <source>
        <dbReference type="EMBL" id="MCA9728071.1"/>
    </source>
</evidence>
<keyword evidence="3" id="KW-0067">ATP-binding</keyword>
<keyword evidence="2" id="KW-0547">Nucleotide-binding</keyword>
<gene>
    <name evidence="8" type="primary">groL</name>
    <name evidence="8" type="ORF">KC729_10340</name>
</gene>
<dbReference type="NCBIfam" id="NF009488">
    <property type="entry name" value="PRK12850.1"/>
    <property type="match status" value="1"/>
</dbReference>
<evidence type="ECO:0000256" key="2">
    <source>
        <dbReference type="ARBA" id="ARBA00022741"/>
    </source>
</evidence>
<comment type="function">
    <text evidence="7">Together with its co-chaperonin GroES, plays an essential role in assisting protein folding. The GroEL-GroES system forms a nano-cage that allows encapsulation of the non-native substrate proteins and provides a physical environment optimized to promote and accelerate protein folding.</text>
</comment>
<dbReference type="Proteomes" id="UP000697710">
    <property type="component" value="Unassembled WGS sequence"/>
</dbReference>
<dbReference type="GO" id="GO:0005524">
    <property type="term" value="F:ATP binding"/>
    <property type="evidence" value="ECO:0007669"/>
    <property type="project" value="UniProtKB-KW"/>
</dbReference>
<keyword evidence="5" id="KW-0413">Isomerase</keyword>
<dbReference type="InterPro" id="IPR027413">
    <property type="entry name" value="GROEL-like_equatorial_sf"/>
</dbReference>
<dbReference type="CDD" id="cd03344">
    <property type="entry name" value="GroEL"/>
    <property type="match status" value="1"/>
</dbReference>
<reference evidence="8" key="1">
    <citation type="submission" date="2020-04" db="EMBL/GenBank/DDBJ databases">
        <authorList>
            <person name="Zhang T."/>
        </authorList>
    </citation>
    <scope>NUCLEOTIDE SEQUENCE</scope>
    <source>
        <strain evidence="8">HKST-UBA01</strain>
    </source>
</reference>
<protein>
    <recommendedName>
        <fullName evidence="7">60 kDa chaperonin</fullName>
    </recommendedName>
</protein>
<name>A0A956LZ14_UNCEI</name>
<sequence length="532" mass="56017">MAKMIRFDDMARRALQRGVDQMADAVKVTLGPTGRNVILDRPDSSPVLTNDGVTIAGDIELGDPYENLGVQLLREVASKTQEVAGDGTTTATILAQAIVSQGLLAVAEGANPVHLRRGIDRATAKVVESLRRQSRPVRDRESWTQVATLAAKGDAEIGSRIAEALEAVGETGTVTVEEAPHADLRLRLNRGFRLEQGYLSPYFVSDPESMSAVLENARVLLTDRKVADLGELMGVLQDAAEHESPLLILADEVEGEALATLVMNRLRGSLDVVAVRLPGSGARRSEILQDLALFTGATVISREAGMTLEQSGPADLGRVEHAVVTSTGTTLIGGGGEPSVIEESMVQLRHQLEQASSFEREGLRSRLTRLQGAVAILEVGGVTPLAAEERRARVADALAATRAAMEEGIVPGGGVALLRAARVLDRLEGANAGEIVGIKIVKAALEAPIRTIADNAGFEGGEVLSRVLRSRGSRGFNAHSARIEDLFSAGVVDPLKVTRAALQNAASIGALILTTETLVADRPGADEGAAPA</sequence>
<evidence type="ECO:0000256" key="5">
    <source>
        <dbReference type="ARBA" id="ARBA00023235"/>
    </source>
</evidence>
<dbReference type="PANTHER" id="PTHR45633">
    <property type="entry name" value="60 KDA HEAT SHOCK PROTEIN, MITOCHONDRIAL"/>
    <property type="match status" value="1"/>
</dbReference>
<dbReference type="Gene3D" id="3.30.260.10">
    <property type="entry name" value="TCP-1-like chaperonin intermediate domain"/>
    <property type="match status" value="1"/>
</dbReference>
<dbReference type="Pfam" id="PF00118">
    <property type="entry name" value="Cpn60_TCP1"/>
    <property type="match status" value="1"/>
</dbReference>
<dbReference type="FunFam" id="3.50.7.10:FF:000001">
    <property type="entry name" value="60 kDa chaperonin"/>
    <property type="match status" value="1"/>
</dbReference>
<dbReference type="PRINTS" id="PR00298">
    <property type="entry name" value="CHAPERONIN60"/>
</dbReference>
<dbReference type="AlphaFoldDB" id="A0A956LZ14"/>
<dbReference type="PROSITE" id="PS00296">
    <property type="entry name" value="CHAPERONINS_CPN60"/>
    <property type="match status" value="1"/>
</dbReference>
<evidence type="ECO:0000256" key="7">
    <source>
        <dbReference type="RuleBase" id="RU000419"/>
    </source>
</evidence>
<evidence type="ECO:0000256" key="4">
    <source>
        <dbReference type="ARBA" id="ARBA00023186"/>
    </source>
</evidence>
<evidence type="ECO:0000256" key="1">
    <source>
        <dbReference type="ARBA" id="ARBA00006607"/>
    </source>
</evidence>